<keyword evidence="2" id="KW-0813">Transport</keyword>
<reference evidence="9" key="1">
    <citation type="journal article" date="2020" name="Stud. Mycol.">
        <title>101 Dothideomycetes genomes: a test case for predicting lifestyles and emergence of pathogens.</title>
        <authorList>
            <person name="Haridas S."/>
            <person name="Albert R."/>
            <person name="Binder M."/>
            <person name="Bloem J."/>
            <person name="Labutti K."/>
            <person name="Salamov A."/>
            <person name="Andreopoulos B."/>
            <person name="Baker S."/>
            <person name="Barry K."/>
            <person name="Bills G."/>
            <person name="Bluhm B."/>
            <person name="Cannon C."/>
            <person name="Castanera R."/>
            <person name="Culley D."/>
            <person name="Daum C."/>
            <person name="Ezra D."/>
            <person name="Gonzalez J."/>
            <person name="Henrissat B."/>
            <person name="Kuo A."/>
            <person name="Liang C."/>
            <person name="Lipzen A."/>
            <person name="Lutzoni F."/>
            <person name="Magnuson J."/>
            <person name="Mondo S."/>
            <person name="Nolan M."/>
            <person name="Ohm R."/>
            <person name="Pangilinan J."/>
            <person name="Park H.-J."/>
            <person name="Ramirez L."/>
            <person name="Alfaro M."/>
            <person name="Sun H."/>
            <person name="Tritt A."/>
            <person name="Yoshinaga Y."/>
            <person name="Zwiers L.-H."/>
            <person name="Turgeon B."/>
            <person name="Goodwin S."/>
            <person name="Spatafora J."/>
            <person name="Crous P."/>
            <person name="Grigoriev I."/>
        </authorList>
    </citation>
    <scope>NUCLEOTIDE SEQUENCE</scope>
    <source>
        <strain evidence="9">CBS 122367</strain>
    </source>
</reference>
<evidence type="ECO:0000256" key="6">
    <source>
        <dbReference type="SAM" id="MobiDB-lite"/>
    </source>
</evidence>
<dbReference type="GO" id="GO:0022857">
    <property type="term" value="F:transmembrane transporter activity"/>
    <property type="evidence" value="ECO:0007669"/>
    <property type="project" value="InterPro"/>
</dbReference>
<evidence type="ECO:0000256" key="1">
    <source>
        <dbReference type="ARBA" id="ARBA00004141"/>
    </source>
</evidence>
<evidence type="ECO:0000256" key="7">
    <source>
        <dbReference type="SAM" id="Phobius"/>
    </source>
</evidence>
<keyword evidence="10" id="KW-1185">Reference proteome</keyword>
<feature type="transmembrane region" description="Helical" evidence="7">
    <location>
        <begin position="274"/>
        <end position="293"/>
    </location>
</feature>
<dbReference type="CDD" id="cd17502">
    <property type="entry name" value="MFS_Azr1_MDR_like"/>
    <property type="match status" value="1"/>
</dbReference>
<accession>A0A6G1J6W7</accession>
<dbReference type="InterPro" id="IPR020846">
    <property type="entry name" value="MFS_dom"/>
</dbReference>
<evidence type="ECO:0000313" key="9">
    <source>
        <dbReference type="EMBL" id="KAF2686262.1"/>
    </source>
</evidence>
<keyword evidence="3 7" id="KW-0812">Transmembrane</keyword>
<gene>
    <name evidence="9" type="ORF">K458DRAFT_476799</name>
</gene>
<feature type="transmembrane region" description="Helical" evidence="7">
    <location>
        <begin position="203"/>
        <end position="223"/>
    </location>
</feature>
<dbReference type="OrthoDB" id="10021397at2759"/>
<feature type="transmembrane region" description="Helical" evidence="7">
    <location>
        <begin position="47"/>
        <end position="73"/>
    </location>
</feature>
<feature type="compositionally biased region" description="Polar residues" evidence="6">
    <location>
        <begin position="13"/>
        <end position="23"/>
    </location>
</feature>
<feature type="transmembrane region" description="Helical" evidence="7">
    <location>
        <begin position="347"/>
        <end position="370"/>
    </location>
</feature>
<evidence type="ECO:0000259" key="8">
    <source>
        <dbReference type="PROSITE" id="PS50850"/>
    </source>
</evidence>
<dbReference type="AlphaFoldDB" id="A0A6G1J6W7"/>
<feature type="transmembrane region" description="Helical" evidence="7">
    <location>
        <begin position="377"/>
        <end position="395"/>
    </location>
</feature>
<dbReference type="Gene3D" id="1.20.1720.10">
    <property type="entry name" value="Multidrug resistance protein D"/>
    <property type="match status" value="1"/>
</dbReference>
<keyword evidence="5 7" id="KW-0472">Membrane</keyword>
<feature type="transmembrane region" description="Helical" evidence="7">
    <location>
        <begin position="314"/>
        <end position="335"/>
    </location>
</feature>
<evidence type="ECO:0000313" key="10">
    <source>
        <dbReference type="Proteomes" id="UP000799291"/>
    </source>
</evidence>
<dbReference type="PANTHER" id="PTHR23501:SF177">
    <property type="entry name" value="MAJOR FACILITATOR SUPERFAMILY (MFS) PROFILE DOMAIN-CONTAINING PROTEIN-RELATED"/>
    <property type="match status" value="1"/>
</dbReference>
<name>A0A6G1J6W7_9PLEO</name>
<sequence length="549" mass="58141">MDDIELEGRRQGSKTSTVSKARADNSSAITTSDGLPVANNYPQGTRLVVITFGLILSIFVAALDSTIISTAIPSITTEFGSISNIAWYGSAYNITTTAFRSSWGKAFKYFPLKPMVLLSIAIFEVGNVICAVAGSSNMLIFGRVVAGIGGGGVMTGAFIVIALTVKEQHRALYMSTVGLTFAVSSVAGPLLGGGLTDSLGWRWCFWINLPIGVLAAAIMFFAFNASLRLPEATLWERIIQMDLGGSALVTGCLTCFVLAMHWGGTNSWSQPRVILSLFGYCAFFLAFVANSWWMGSKSMIQAHLLKNKRILSNLGYVFFIAGVFFPLQFTLPVQFQSVNGTSATQSGIRLIPLILGVSVFTTIAGGVLTFWRHYEPFLLVGALLATAGATSIYSLGANASTGAWIGTELLTGMGIGLAFQMPMIANQADVGHDDIASVTALNLFVENFGTTLFVASGEAAFTKALMQSLARALPSADPKAVLDVGATEIRNFFGGGELGKVLSSYLHGCKASHIVCVACGVAMSLTSMSTAGPALVKEVRLRLKKSHAV</sequence>
<dbReference type="PANTHER" id="PTHR23501">
    <property type="entry name" value="MAJOR FACILITATOR SUPERFAMILY"/>
    <property type="match status" value="1"/>
</dbReference>
<dbReference type="SUPFAM" id="SSF103473">
    <property type="entry name" value="MFS general substrate transporter"/>
    <property type="match status" value="1"/>
</dbReference>
<feature type="transmembrane region" description="Helical" evidence="7">
    <location>
        <begin position="243"/>
        <end position="262"/>
    </location>
</feature>
<organism evidence="9 10">
    <name type="scientific">Lentithecium fluviatile CBS 122367</name>
    <dbReference type="NCBI Taxonomy" id="1168545"/>
    <lineage>
        <taxon>Eukaryota</taxon>
        <taxon>Fungi</taxon>
        <taxon>Dikarya</taxon>
        <taxon>Ascomycota</taxon>
        <taxon>Pezizomycotina</taxon>
        <taxon>Dothideomycetes</taxon>
        <taxon>Pleosporomycetidae</taxon>
        <taxon>Pleosporales</taxon>
        <taxon>Massarineae</taxon>
        <taxon>Lentitheciaceae</taxon>
        <taxon>Lentithecium</taxon>
    </lineage>
</organism>
<feature type="transmembrane region" description="Helical" evidence="7">
    <location>
        <begin position="172"/>
        <end position="191"/>
    </location>
</feature>
<dbReference type="Proteomes" id="UP000799291">
    <property type="component" value="Unassembled WGS sequence"/>
</dbReference>
<dbReference type="GO" id="GO:0005886">
    <property type="term" value="C:plasma membrane"/>
    <property type="evidence" value="ECO:0007669"/>
    <property type="project" value="TreeGrafter"/>
</dbReference>
<feature type="transmembrane region" description="Helical" evidence="7">
    <location>
        <begin position="401"/>
        <end position="419"/>
    </location>
</feature>
<dbReference type="PROSITE" id="PS50850">
    <property type="entry name" value="MFS"/>
    <property type="match status" value="1"/>
</dbReference>
<evidence type="ECO:0000256" key="4">
    <source>
        <dbReference type="ARBA" id="ARBA00022989"/>
    </source>
</evidence>
<keyword evidence="4 7" id="KW-1133">Transmembrane helix</keyword>
<comment type="subcellular location">
    <subcellularLocation>
        <location evidence="1">Membrane</location>
        <topology evidence="1">Multi-pass membrane protein</topology>
    </subcellularLocation>
</comment>
<evidence type="ECO:0000256" key="3">
    <source>
        <dbReference type="ARBA" id="ARBA00022692"/>
    </source>
</evidence>
<dbReference type="Gene3D" id="1.20.1250.20">
    <property type="entry name" value="MFS general substrate transporter like domains"/>
    <property type="match status" value="1"/>
</dbReference>
<dbReference type="Pfam" id="PF07690">
    <property type="entry name" value="MFS_1"/>
    <property type="match status" value="1"/>
</dbReference>
<feature type="transmembrane region" description="Helical" evidence="7">
    <location>
        <begin position="115"/>
        <end position="134"/>
    </location>
</feature>
<dbReference type="InterPro" id="IPR011701">
    <property type="entry name" value="MFS"/>
</dbReference>
<feature type="region of interest" description="Disordered" evidence="6">
    <location>
        <begin position="1"/>
        <end position="23"/>
    </location>
</feature>
<dbReference type="InterPro" id="IPR036259">
    <property type="entry name" value="MFS_trans_sf"/>
</dbReference>
<proteinExistence type="predicted"/>
<feature type="compositionally biased region" description="Basic and acidic residues" evidence="6">
    <location>
        <begin position="1"/>
        <end position="10"/>
    </location>
</feature>
<evidence type="ECO:0000256" key="5">
    <source>
        <dbReference type="ARBA" id="ARBA00023136"/>
    </source>
</evidence>
<evidence type="ECO:0000256" key="2">
    <source>
        <dbReference type="ARBA" id="ARBA00022448"/>
    </source>
</evidence>
<feature type="transmembrane region" description="Helical" evidence="7">
    <location>
        <begin position="140"/>
        <end position="165"/>
    </location>
</feature>
<feature type="domain" description="Major facilitator superfamily (MFS) profile" evidence="8">
    <location>
        <begin position="50"/>
        <end position="549"/>
    </location>
</feature>
<protein>
    <submittedName>
        <fullName evidence="9">MFS gliotoxin efflux transporter glia</fullName>
    </submittedName>
</protein>
<dbReference type="EMBL" id="MU005577">
    <property type="protein sequence ID" value="KAF2686262.1"/>
    <property type="molecule type" value="Genomic_DNA"/>
</dbReference>